<dbReference type="CDD" id="cd07346">
    <property type="entry name" value="ABC_6TM_exporters"/>
    <property type="match status" value="1"/>
</dbReference>
<evidence type="ECO:0000256" key="6">
    <source>
        <dbReference type="ARBA" id="ARBA00023136"/>
    </source>
</evidence>
<dbReference type="InterPro" id="IPR039421">
    <property type="entry name" value="Type_1_exporter"/>
</dbReference>
<evidence type="ECO:0000259" key="9">
    <source>
        <dbReference type="PROSITE" id="PS50929"/>
    </source>
</evidence>
<keyword evidence="2 7" id="KW-0812">Transmembrane</keyword>
<dbReference type="Pfam" id="PF00664">
    <property type="entry name" value="ABC_membrane"/>
    <property type="match status" value="1"/>
</dbReference>
<dbReference type="PROSITE" id="PS00211">
    <property type="entry name" value="ABC_TRANSPORTER_1"/>
    <property type="match status" value="1"/>
</dbReference>
<accession>A0ABT5BIZ1</accession>
<feature type="transmembrane region" description="Helical" evidence="7">
    <location>
        <begin position="27"/>
        <end position="49"/>
    </location>
</feature>
<feature type="domain" description="ABC transmembrane type-1" evidence="9">
    <location>
        <begin position="29"/>
        <end position="314"/>
    </location>
</feature>
<dbReference type="InterPro" id="IPR036640">
    <property type="entry name" value="ABC1_TM_sf"/>
</dbReference>
<evidence type="ECO:0000313" key="11">
    <source>
        <dbReference type="Proteomes" id="UP001217838"/>
    </source>
</evidence>
<dbReference type="PROSITE" id="PS50929">
    <property type="entry name" value="ABC_TM1F"/>
    <property type="match status" value="1"/>
</dbReference>
<keyword evidence="5 7" id="KW-1133">Transmembrane helix</keyword>
<evidence type="ECO:0000256" key="2">
    <source>
        <dbReference type="ARBA" id="ARBA00022692"/>
    </source>
</evidence>
<dbReference type="PANTHER" id="PTHR24221">
    <property type="entry name" value="ATP-BINDING CASSETTE SUB-FAMILY B"/>
    <property type="match status" value="1"/>
</dbReference>
<gene>
    <name evidence="10" type="ORF">POL58_37410</name>
</gene>
<comment type="subcellular location">
    <subcellularLocation>
        <location evidence="1">Cell membrane</location>
        <topology evidence="1">Multi-pass membrane protein</topology>
    </subcellularLocation>
</comment>
<dbReference type="RefSeq" id="WP_272006584.1">
    <property type="nucleotide sequence ID" value="NZ_JAQNDN010000022.1"/>
</dbReference>
<dbReference type="InterPro" id="IPR003593">
    <property type="entry name" value="AAA+_ATPase"/>
</dbReference>
<dbReference type="SUPFAM" id="SSF52540">
    <property type="entry name" value="P-loop containing nucleoside triphosphate hydrolases"/>
    <property type="match status" value="1"/>
</dbReference>
<feature type="transmembrane region" description="Helical" evidence="7">
    <location>
        <begin position="145"/>
        <end position="163"/>
    </location>
</feature>
<keyword evidence="6 7" id="KW-0472">Membrane</keyword>
<dbReference type="Proteomes" id="UP001217838">
    <property type="component" value="Unassembled WGS sequence"/>
</dbReference>
<protein>
    <submittedName>
        <fullName evidence="10">ABC transporter ATP-binding protein</fullName>
    </submittedName>
</protein>
<feature type="transmembrane region" description="Helical" evidence="7">
    <location>
        <begin position="259"/>
        <end position="279"/>
    </location>
</feature>
<dbReference type="GO" id="GO:0005524">
    <property type="term" value="F:ATP binding"/>
    <property type="evidence" value="ECO:0007669"/>
    <property type="project" value="UniProtKB-KW"/>
</dbReference>
<feature type="transmembrane region" description="Helical" evidence="7">
    <location>
        <begin position="169"/>
        <end position="187"/>
    </location>
</feature>
<evidence type="ECO:0000313" key="10">
    <source>
        <dbReference type="EMBL" id="MDC0673484.1"/>
    </source>
</evidence>
<evidence type="ECO:0000256" key="1">
    <source>
        <dbReference type="ARBA" id="ARBA00004651"/>
    </source>
</evidence>
<name>A0ABT5BIZ1_9BACT</name>
<feature type="transmembrane region" description="Helical" evidence="7">
    <location>
        <begin position="69"/>
        <end position="94"/>
    </location>
</feature>
<feature type="domain" description="ABC transporter" evidence="8">
    <location>
        <begin position="346"/>
        <end position="579"/>
    </location>
</feature>
<dbReference type="SUPFAM" id="SSF90123">
    <property type="entry name" value="ABC transporter transmembrane region"/>
    <property type="match status" value="1"/>
</dbReference>
<dbReference type="InterPro" id="IPR017871">
    <property type="entry name" value="ABC_transporter-like_CS"/>
</dbReference>
<comment type="caution">
    <text evidence="10">The sequence shown here is derived from an EMBL/GenBank/DDBJ whole genome shotgun (WGS) entry which is preliminary data.</text>
</comment>
<evidence type="ECO:0000256" key="4">
    <source>
        <dbReference type="ARBA" id="ARBA00022840"/>
    </source>
</evidence>
<dbReference type="SMART" id="SM00382">
    <property type="entry name" value="AAA"/>
    <property type="match status" value="1"/>
</dbReference>
<feature type="transmembrane region" description="Helical" evidence="7">
    <location>
        <begin position="291"/>
        <end position="308"/>
    </location>
</feature>
<keyword evidence="3" id="KW-0547">Nucleotide-binding</keyword>
<dbReference type="InterPro" id="IPR027417">
    <property type="entry name" value="P-loop_NTPase"/>
</dbReference>
<reference evidence="10 11" key="1">
    <citation type="submission" date="2022-11" db="EMBL/GenBank/DDBJ databases">
        <title>Minimal conservation of predation-associated metabolite biosynthetic gene clusters underscores biosynthetic potential of Myxococcota including descriptions for ten novel species: Archangium lansinium sp. nov., Myxococcus landrumus sp. nov., Nannocystis bai.</title>
        <authorList>
            <person name="Ahearne A."/>
            <person name="Stevens C."/>
            <person name="Dowd S."/>
        </authorList>
    </citation>
    <scope>NUCLEOTIDE SEQUENCE [LARGE SCALE GENOMIC DNA]</scope>
    <source>
        <strain evidence="10 11">NCELM</strain>
    </source>
</reference>
<keyword evidence="11" id="KW-1185">Reference proteome</keyword>
<dbReference type="Gene3D" id="3.40.50.300">
    <property type="entry name" value="P-loop containing nucleotide triphosphate hydrolases"/>
    <property type="match status" value="1"/>
</dbReference>
<dbReference type="Gene3D" id="1.20.1560.10">
    <property type="entry name" value="ABC transporter type 1, transmembrane domain"/>
    <property type="match status" value="1"/>
</dbReference>
<dbReference type="EMBL" id="JAQNDN010000022">
    <property type="protein sequence ID" value="MDC0673484.1"/>
    <property type="molecule type" value="Genomic_DNA"/>
</dbReference>
<evidence type="ECO:0000256" key="7">
    <source>
        <dbReference type="SAM" id="Phobius"/>
    </source>
</evidence>
<evidence type="ECO:0000256" key="3">
    <source>
        <dbReference type="ARBA" id="ARBA00022741"/>
    </source>
</evidence>
<proteinExistence type="predicted"/>
<dbReference type="InterPro" id="IPR011527">
    <property type="entry name" value="ABC1_TM_dom"/>
</dbReference>
<organism evidence="10 11">
    <name type="scientific">Nannocystis radixulma</name>
    <dbReference type="NCBI Taxonomy" id="2995305"/>
    <lineage>
        <taxon>Bacteria</taxon>
        <taxon>Pseudomonadati</taxon>
        <taxon>Myxococcota</taxon>
        <taxon>Polyangia</taxon>
        <taxon>Nannocystales</taxon>
        <taxon>Nannocystaceae</taxon>
        <taxon>Nannocystis</taxon>
    </lineage>
</organism>
<dbReference type="Pfam" id="PF00005">
    <property type="entry name" value="ABC_tran"/>
    <property type="match status" value="1"/>
</dbReference>
<dbReference type="PANTHER" id="PTHR24221:SF654">
    <property type="entry name" value="ATP-BINDING CASSETTE SUB-FAMILY B MEMBER 6"/>
    <property type="match status" value="1"/>
</dbReference>
<sequence length="594" mass="62391">MTETGSSSAPSLDRAALRELIAPARPAIAAACGLQAVAAVAGVVPFVAVAELARALCQPEVDGERAWTVAVAGVVALLVRLVFLGLAGAVTHFADNDLQLDIRRRMAAHLGRVPLGWFTEHNSGAVKKALQDDVEALHHLVAHSYLELTAAIVVPLVSVAYLLTIDWRLTAVTLVPAVLGVGLYGSLMRGYGQQMAAYGAAIARVNNAAVEFVQGIAVVKTFGQSGRAHRRFLAEADGFVAFFWQWVSGLLVPSALAELILSPIVALLTVLAAGAVFVAEGWLAPLDVLPFALLGLGITAPFMALNYAQQDMSLAQQAAGRIGAVLAAPVLPIAGPGGPVPADDTVRLHGVRFAYDGTTEVLRGVDLVLEAGTVTAIVGPSGSGKSTLAKLVPRFWDPSAGSVSIGGVDLRDLPPAELYRRVGFVFQDVRLLRTSLRDNIRLGDPRASDAQVEAAARAAQIHERIVALPRGYDSVFGEDAILSGGEAQRVTIARALLVEPRIVVLDEATAFADPESEAAIQDALATLAAGRTLLVVAHRLHTIVGADQIVVVEDGVVVERGRHGELLAANGRYRRLWDAAEAAADRTVDVEVNS</sequence>
<dbReference type="PROSITE" id="PS50893">
    <property type="entry name" value="ABC_TRANSPORTER_2"/>
    <property type="match status" value="1"/>
</dbReference>
<evidence type="ECO:0000259" key="8">
    <source>
        <dbReference type="PROSITE" id="PS50893"/>
    </source>
</evidence>
<evidence type="ECO:0000256" key="5">
    <source>
        <dbReference type="ARBA" id="ARBA00022989"/>
    </source>
</evidence>
<dbReference type="InterPro" id="IPR003439">
    <property type="entry name" value="ABC_transporter-like_ATP-bd"/>
</dbReference>
<keyword evidence="4 10" id="KW-0067">ATP-binding</keyword>